<evidence type="ECO:0000313" key="2">
    <source>
        <dbReference type="EMBL" id="ABQ28760.1"/>
    </source>
</evidence>
<dbReference type="EMBL" id="CP000689">
    <property type="protein sequence ID" value="ABQ28760.1"/>
    <property type="molecule type" value="Genomic_DNA"/>
</dbReference>
<keyword evidence="3" id="KW-1185">Reference proteome</keyword>
<keyword evidence="2" id="KW-0614">Plasmid</keyword>
<dbReference type="KEGG" id="acr:Acry_3133"/>
<reference evidence="2 3" key="1">
    <citation type="submission" date="2007-05" db="EMBL/GenBank/DDBJ databases">
        <title>Complete sequence of plasmid1 pACRY01 of Acidiphilium cryptum JF-5.</title>
        <authorList>
            <consortium name="US DOE Joint Genome Institute"/>
            <person name="Copeland A."/>
            <person name="Lucas S."/>
            <person name="Lapidus A."/>
            <person name="Barry K."/>
            <person name="Detter J.C."/>
            <person name="Glavina del Rio T."/>
            <person name="Hammon N."/>
            <person name="Israni S."/>
            <person name="Dalin E."/>
            <person name="Tice H."/>
            <person name="Pitluck S."/>
            <person name="Sims D."/>
            <person name="Brettin T."/>
            <person name="Bruce D."/>
            <person name="Han C."/>
            <person name="Schmutz J."/>
            <person name="Larimer F."/>
            <person name="Land M."/>
            <person name="Hauser L."/>
            <person name="Kyrpides N."/>
            <person name="Kim E."/>
            <person name="Magnuson T."/>
            <person name="Richardson P."/>
        </authorList>
    </citation>
    <scope>NUCLEOTIDE SEQUENCE [LARGE SCALE GENOMIC DNA]</scope>
    <source>
        <strain evidence="3">JF-5</strain>
        <plasmid evidence="3">Plasmid pACRY01</plasmid>
    </source>
</reference>
<feature type="domain" description="Glycoamylase-like" evidence="1">
    <location>
        <begin position="179"/>
        <end position="410"/>
    </location>
</feature>
<gene>
    <name evidence="2" type="ordered locus">Acry_3133</name>
</gene>
<evidence type="ECO:0000259" key="1">
    <source>
        <dbReference type="Pfam" id="PF10091"/>
    </source>
</evidence>
<dbReference type="RefSeq" id="WP_011930555.1">
    <property type="nucleotide sequence ID" value="NC_009467.1"/>
</dbReference>
<name>A5FT28_ACICJ</name>
<dbReference type="Proteomes" id="UP000000245">
    <property type="component" value="Plasmid pACRY01"/>
</dbReference>
<geneLocation type="plasmid" evidence="2 3">
    <name>pACRY01</name>
</geneLocation>
<dbReference type="InterPro" id="IPR019282">
    <property type="entry name" value="Glycoamylase-like_cons_dom"/>
</dbReference>
<dbReference type="InterPro" id="IPR016883">
    <property type="entry name" value="UCP028431"/>
</dbReference>
<dbReference type="AlphaFoldDB" id="A5FT28"/>
<evidence type="ECO:0000313" key="3">
    <source>
        <dbReference type="Proteomes" id="UP000000245"/>
    </source>
</evidence>
<dbReference type="HOGENOM" id="CLU_023287_0_1_5"/>
<protein>
    <submittedName>
        <fullName evidence="2">Uncharacterized protein-like protein</fullName>
    </submittedName>
</protein>
<organism evidence="2 3">
    <name type="scientific">Acidiphilium cryptum (strain JF-5)</name>
    <dbReference type="NCBI Taxonomy" id="349163"/>
    <lineage>
        <taxon>Bacteria</taxon>
        <taxon>Pseudomonadati</taxon>
        <taxon>Pseudomonadota</taxon>
        <taxon>Alphaproteobacteria</taxon>
        <taxon>Acetobacterales</taxon>
        <taxon>Acidocellaceae</taxon>
        <taxon>Acidiphilium</taxon>
    </lineage>
</organism>
<sequence>MGDLAQLSDEALTIRLQQAAFSYLIDYANADTGLVADTSRQGSPCSIAVVGFALSCYPIAVRNGWLSRTDAATRTLKVLRFFSCSTQSDAPDATGYKGFYYHFIDMQTGKRVWQCELSLIDTALLVAGFLVAACYFDGSGEREIRELADALYRRVDWRWAQNGTLGLSQGWKPECGFLHYGWEGYNEAALLYVLGLGSPTFPLTPAGYVTWQLTYQWENLLDRDVLYSGPLFTHLFSHAWIDFRGIRDEFMREKASDYFENTKSAIAVHREYAERNPYGFEAYGRDFWGVTAGDGPTAPEMLENGKDCRFFGYMSRGVPYGPDDGTIAPWAMLATLPFGADAALAGTRGLLELHPKVCHQDRFSSGFNPTLSDGDGGWLSTGWYGLDQGLLVMMIENHRTDMIWEIMRHCSYVHDGLQRAGFEDGWL</sequence>
<dbReference type="PIRSF" id="PIRSF028431">
    <property type="entry name" value="UCP028431"/>
    <property type="match status" value="1"/>
</dbReference>
<dbReference type="Pfam" id="PF10091">
    <property type="entry name" value="Glycoamylase"/>
    <property type="match status" value="1"/>
</dbReference>
<proteinExistence type="predicted"/>
<dbReference type="Gene3D" id="1.50.10.140">
    <property type="match status" value="1"/>
</dbReference>
<accession>A5FT28</accession>